<protein>
    <submittedName>
        <fullName evidence="2">Uncharacterized protein</fullName>
    </submittedName>
</protein>
<feature type="compositionally biased region" description="Polar residues" evidence="1">
    <location>
        <begin position="58"/>
        <end position="71"/>
    </location>
</feature>
<proteinExistence type="predicted"/>
<sequence>MNQAVCVQPHALRRLEFKDGCAVKANINTIKNAFGRHSLLCLPEEQCYRGFKTVNTNQHRSETSSHTSMEQSTLEDESSSTLSGKNENDKSSSSSTEDSLRLRCCLLSACCECCVCLDMPKSYDRLYYDIQRRTAHCPNGCPTIVPRPDEEEWNLPGGYGGVYACSSCCKHPGWLICLKYIDCVCCPLCPMWDICRGLDEGYRRFRVQLIIERYRDSHKRRYITCV</sequence>
<accession>A0A5J4NHQ5</accession>
<reference evidence="2 3" key="1">
    <citation type="journal article" date="2019" name="Gigascience">
        <title>Whole-genome sequence of the oriental lung fluke Paragonimus westermani.</title>
        <authorList>
            <person name="Oey H."/>
            <person name="Zakrzewski M."/>
            <person name="Narain K."/>
            <person name="Devi K.R."/>
            <person name="Agatsuma T."/>
            <person name="Nawaratna S."/>
            <person name="Gobert G.N."/>
            <person name="Jones M.K."/>
            <person name="Ragan M.A."/>
            <person name="McManus D.P."/>
            <person name="Krause L."/>
        </authorList>
    </citation>
    <scope>NUCLEOTIDE SEQUENCE [LARGE SCALE GENOMIC DNA]</scope>
    <source>
        <strain evidence="2 3">IND2009</strain>
    </source>
</reference>
<dbReference type="EMBL" id="QNGE01002873">
    <property type="protein sequence ID" value="KAA3674849.1"/>
    <property type="molecule type" value="Genomic_DNA"/>
</dbReference>
<evidence type="ECO:0000256" key="1">
    <source>
        <dbReference type="SAM" id="MobiDB-lite"/>
    </source>
</evidence>
<feature type="region of interest" description="Disordered" evidence="1">
    <location>
        <begin position="58"/>
        <end position="96"/>
    </location>
</feature>
<evidence type="ECO:0000313" key="3">
    <source>
        <dbReference type="Proteomes" id="UP000324629"/>
    </source>
</evidence>
<name>A0A5J4NHQ5_9TREM</name>
<gene>
    <name evidence="2" type="ORF">DEA37_0008369</name>
</gene>
<organism evidence="2 3">
    <name type="scientific">Paragonimus westermani</name>
    <dbReference type="NCBI Taxonomy" id="34504"/>
    <lineage>
        <taxon>Eukaryota</taxon>
        <taxon>Metazoa</taxon>
        <taxon>Spiralia</taxon>
        <taxon>Lophotrochozoa</taxon>
        <taxon>Platyhelminthes</taxon>
        <taxon>Trematoda</taxon>
        <taxon>Digenea</taxon>
        <taxon>Plagiorchiida</taxon>
        <taxon>Troglotremata</taxon>
        <taxon>Troglotrematidae</taxon>
        <taxon>Paragonimus</taxon>
    </lineage>
</organism>
<evidence type="ECO:0000313" key="2">
    <source>
        <dbReference type="EMBL" id="KAA3674849.1"/>
    </source>
</evidence>
<comment type="caution">
    <text evidence="2">The sequence shown here is derived from an EMBL/GenBank/DDBJ whole genome shotgun (WGS) entry which is preliminary data.</text>
</comment>
<feature type="compositionally biased region" description="Low complexity" evidence="1">
    <location>
        <begin position="79"/>
        <end position="96"/>
    </location>
</feature>
<dbReference type="AlphaFoldDB" id="A0A5J4NHQ5"/>
<keyword evidence="3" id="KW-1185">Reference proteome</keyword>
<dbReference type="Proteomes" id="UP000324629">
    <property type="component" value="Unassembled WGS sequence"/>
</dbReference>